<evidence type="ECO:0000313" key="10">
    <source>
        <dbReference type="EMBL" id="KAK7751503.1"/>
    </source>
</evidence>
<dbReference type="GO" id="GO:0003697">
    <property type="term" value="F:single-stranded DNA binding"/>
    <property type="evidence" value="ECO:0007669"/>
    <property type="project" value="InterPro"/>
</dbReference>
<reference evidence="10 11" key="1">
    <citation type="submission" date="2024-02" db="EMBL/GenBank/DDBJ databases">
        <title>De novo assembly and annotation of 12 fungi associated with fruit tree decline syndrome in Ontario, Canada.</title>
        <authorList>
            <person name="Sulman M."/>
            <person name="Ellouze W."/>
            <person name="Ilyukhin E."/>
        </authorList>
    </citation>
    <scope>NUCLEOTIDE SEQUENCE [LARGE SCALE GENOMIC DNA]</scope>
    <source>
        <strain evidence="10 11">M11/M66-122</strain>
    </source>
</reference>
<dbReference type="GO" id="GO:0005840">
    <property type="term" value="C:ribosome"/>
    <property type="evidence" value="ECO:0007669"/>
    <property type="project" value="UniProtKB-KW"/>
</dbReference>
<sequence>MSLCLNALVTRQFEKLSLGVSVSRTAVRLNHTRRKRRQRVEPDFQPGHGEKIWIFHHLLKGMTANRALEQIPFNGKKMRPTKLRKDYWRPLAMIQLPVGYGEVGRSVYQRLRECKRLHELSWTDEVLYDRETNRTLKRGERGHVLNNQRANTVADVAAVLGGLGKGNKMRPELITGVLRAENHAEDGGDAAAAVAARADAAIVGEAGDEAVDSAAGRPARAARVSDLVGGLLKATVFWADPLHQRYAEEWPDNVTHSTFEEATLKPRQEGKEEAAEEEGVEEEEPTDGDDGDGGSGSQRKAPADYVANEELSRAAEQQQTRGL</sequence>
<evidence type="ECO:0000256" key="2">
    <source>
        <dbReference type="ARBA" id="ARBA00010741"/>
    </source>
</evidence>
<comment type="similarity">
    <text evidence="2">Belongs to the mitochondrion-specific ribosomal protein mL67 family.</text>
</comment>
<accession>A0AAN9YMR1</accession>
<protein>
    <recommendedName>
        <fullName evidence="8">Large ribosomal subunit protein mL67</fullName>
    </recommendedName>
</protein>
<evidence type="ECO:0000256" key="4">
    <source>
        <dbReference type="ARBA" id="ARBA00023015"/>
    </source>
</evidence>
<dbReference type="GO" id="GO:0000150">
    <property type="term" value="F:DNA strand exchange activity"/>
    <property type="evidence" value="ECO:0007669"/>
    <property type="project" value="InterPro"/>
</dbReference>
<evidence type="ECO:0000256" key="5">
    <source>
        <dbReference type="ARBA" id="ARBA00023128"/>
    </source>
</evidence>
<keyword evidence="3" id="KW-0689">Ribosomal protein</keyword>
<keyword evidence="11" id="KW-1185">Reference proteome</keyword>
<feature type="region of interest" description="Disordered" evidence="9">
    <location>
        <begin position="259"/>
        <end position="323"/>
    </location>
</feature>
<name>A0AAN9YMR1_9PEZI</name>
<dbReference type="Pfam" id="PF12829">
    <property type="entry name" value="Mhr1"/>
    <property type="match status" value="1"/>
</dbReference>
<evidence type="ECO:0000256" key="8">
    <source>
        <dbReference type="ARBA" id="ARBA00035185"/>
    </source>
</evidence>
<feature type="compositionally biased region" description="Basic and acidic residues" evidence="9">
    <location>
        <begin position="259"/>
        <end position="273"/>
    </location>
</feature>
<keyword evidence="5" id="KW-0496">Mitochondrion</keyword>
<comment type="caution">
    <text evidence="10">The sequence shown here is derived from an EMBL/GenBank/DDBJ whole genome shotgun (WGS) entry which is preliminary data.</text>
</comment>
<evidence type="ECO:0000256" key="1">
    <source>
        <dbReference type="ARBA" id="ARBA00004173"/>
    </source>
</evidence>
<keyword evidence="6" id="KW-0804">Transcription</keyword>
<evidence type="ECO:0000256" key="3">
    <source>
        <dbReference type="ARBA" id="ARBA00022980"/>
    </source>
</evidence>
<keyword evidence="4" id="KW-0805">Transcription regulation</keyword>
<dbReference type="GO" id="GO:0003735">
    <property type="term" value="F:structural constituent of ribosome"/>
    <property type="evidence" value="ECO:0007669"/>
    <property type="project" value="TreeGrafter"/>
</dbReference>
<dbReference type="PANTHER" id="PTHR28184:SF1">
    <property type="entry name" value="LARGE RIBOSOMAL SUBUNIT PROTEIN ML67"/>
    <property type="match status" value="1"/>
</dbReference>
<comment type="subcellular location">
    <subcellularLocation>
        <location evidence="1">Mitochondrion</location>
    </subcellularLocation>
</comment>
<feature type="compositionally biased region" description="Acidic residues" evidence="9">
    <location>
        <begin position="274"/>
        <end position="292"/>
    </location>
</feature>
<dbReference type="GO" id="GO:0005739">
    <property type="term" value="C:mitochondrion"/>
    <property type="evidence" value="ECO:0007669"/>
    <property type="project" value="UniProtKB-SubCell"/>
</dbReference>
<dbReference type="PANTHER" id="PTHR28184">
    <property type="entry name" value="MITOCHONDRIAL HOMOLOGOUS RECOMBINATION PROTEIN 1"/>
    <property type="match status" value="1"/>
</dbReference>
<evidence type="ECO:0000256" key="7">
    <source>
        <dbReference type="ARBA" id="ARBA00023274"/>
    </source>
</evidence>
<dbReference type="EMBL" id="JAKJXP020000049">
    <property type="protein sequence ID" value="KAK7751503.1"/>
    <property type="molecule type" value="Genomic_DNA"/>
</dbReference>
<dbReference type="Proteomes" id="UP001320420">
    <property type="component" value="Unassembled WGS sequence"/>
</dbReference>
<organism evidence="10 11">
    <name type="scientific">Diatrype stigma</name>
    <dbReference type="NCBI Taxonomy" id="117547"/>
    <lineage>
        <taxon>Eukaryota</taxon>
        <taxon>Fungi</taxon>
        <taxon>Dikarya</taxon>
        <taxon>Ascomycota</taxon>
        <taxon>Pezizomycotina</taxon>
        <taxon>Sordariomycetes</taxon>
        <taxon>Xylariomycetidae</taxon>
        <taxon>Xylariales</taxon>
        <taxon>Diatrypaceae</taxon>
        <taxon>Diatrype</taxon>
    </lineage>
</organism>
<evidence type="ECO:0000313" key="11">
    <source>
        <dbReference type="Proteomes" id="UP001320420"/>
    </source>
</evidence>
<dbReference type="AlphaFoldDB" id="A0AAN9YMR1"/>
<evidence type="ECO:0000256" key="6">
    <source>
        <dbReference type="ARBA" id="ARBA00023163"/>
    </source>
</evidence>
<keyword evidence="7" id="KW-0687">Ribonucleoprotein</keyword>
<dbReference type="InterPro" id="IPR024629">
    <property type="entry name" value="Ribosomal_mL67"/>
</dbReference>
<evidence type="ECO:0000256" key="9">
    <source>
        <dbReference type="SAM" id="MobiDB-lite"/>
    </source>
</evidence>
<proteinExistence type="inferred from homology"/>
<gene>
    <name evidence="10" type="ORF">SLS62_006590</name>
</gene>
<dbReference type="GO" id="GO:1990904">
    <property type="term" value="C:ribonucleoprotein complex"/>
    <property type="evidence" value="ECO:0007669"/>
    <property type="project" value="UniProtKB-KW"/>
</dbReference>